<reference evidence="1 2" key="1">
    <citation type="journal article" date="2008" name="Biol. Direct">
        <title>Complete genome sequence of the extremely acidophilic methanotroph isolate V4, Methylacidiphilum infernorum, a representative of the bacterial phylum Verrucomicrobia.</title>
        <authorList>
            <person name="Hou S."/>
            <person name="Makarova K.S."/>
            <person name="Saw J.H."/>
            <person name="Senin P."/>
            <person name="Ly B.V."/>
            <person name="Zhou Z."/>
            <person name="Ren Y."/>
            <person name="Wang J."/>
            <person name="Galperin M.Y."/>
            <person name="Omelchenko M.V."/>
            <person name="Wolf Y.I."/>
            <person name="Yutin N."/>
            <person name="Koonin E.V."/>
            <person name="Stott M.B."/>
            <person name="Mountain B.W."/>
            <person name="Crowe M.A."/>
            <person name="Smirnova A.V."/>
            <person name="Dunfield P.F."/>
            <person name="Feng L."/>
            <person name="Wang L."/>
            <person name="Alam M."/>
        </authorList>
    </citation>
    <scope>NUCLEOTIDE SEQUENCE [LARGE SCALE GENOMIC DNA]</scope>
    <source>
        <strain evidence="2">Isolate V4</strain>
    </source>
</reference>
<evidence type="ECO:0000313" key="2">
    <source>
        <dbReference type="Proteomes" id="UP000009149"/>
    </source>
</evidence>
<name>B3DY13_METI4</name>
<accession>B3DY13</accession>
<protein>
    <submittedName>
        <fullName evidence="1">Uncharacterized protein</fullName>
    </submittedName>
</protein>
<dbReference type="AlphaFoldDB" id="B3DY13"/>
<dbReference type="KEGG" id="min:Minf_1911"/>
<sequence>MGKEHGNKARAYAQKTAFLFFVNPLQGNAKGNPCPFKITSLQLSRGSFKTG</sequence>
<dbReference type="EMBL" id="CP000975">
    <property type="protein sequence ID" value="ACD83965.1"/>
    <property type="molecule type" value="Genomic_DNA"/>
</dbReference>
<dbReference type="HOGENOM" id="CLU_3100701_0_0_0"/>
<dbReference type="Proteomes" id="UP000009149">
    <property type="component" value="Chromosome"/>
</dbReference>
<gene>
    <name evidence="1" type="ordered locus">Minf_1911</name>
</gene>
<proteinExistence type="predicted"/>
<evidence type="ECO:0000313" key="1">
    <source>
        <dbReference type="EMBL" id="ACD83965.1"/>
    </source>
</evidence>
<organism evidence="1 2">
    <name type="scientific">Methylacidiphilum infernorum (isolate V4)</name>
    <name type="common">Methylokorus infernorum (strain V4)</name>
    <dbReference type="NCBI Taxonomy" id="481448"/>
    <lineage>
        <taxon>Bacteria</taxon>
        <taxon>Pseudomonadati</taxon>
        <taxon>Verrucomicrobiota</taxon>
        <taxon>Methylacidiphilae</taxon>
        <taxon>Methylacidiphilales</taxon>
        <taxon>Methylacidiphilaceae</taxon>
        <taxon>Methylacidiphilum (ex Ratnadevi et al. 2023)</taxon>
    </lineage>
</organism>